<sequence length="107" mass="10904">MPVPTRSSLLLAALATLGLASAALAHTPLCSCYDNGDGTVLCEGGFSDGSSASGVKMSVQDASGNVLIEGAIDENGEYSFDKPEGAFTVNFEGGEGHSIVIKSDEIY</sequence>
<protein>
    <recommendedName>
        <fullName evidence="4">SdrD B-like protein</fullName>
    </recommendedName>
</protein>
<comment type="caution">
    <text evidence="2">The sequence shown here is derived from an EMBL/GenBank/DDBJ whole genome shotgun (WGS) entry which is preliminary data.</text>
</comment>
<organism evidence="2 3">
    <name type="scientific">Rhodovulum euryhalinum</name>
    <dbReference type="NCBI Taxonomy" id="35805"/>
    <lineage>
        <taxon>Bacteria</taxon>
        <taxon>Pseudomonadati</taxon>
        <taxon>Pseudomonadota</taxon>
        <taxon>Alphaproteobacteria</taxon>
        <taxon>Rhodobacterales</taxon>
        <taxon>Paracoccaceae</taxon>
        <taxon>Rhodovulum</taxon>
    </lineage>
</organism>
<dbReference type="InterPro" id="IPR013783">
    <property type="entry name" value="Ig-like_fold"/>
</dbReference>
<evidence type="ECO:0000256" key="1">
    <source>
        <dbReference type="SAM" id="SignalP"/>
    </source>
</evidence>
<gene>
    <name evidence="2" type="ORF">EV655_106132</name>
</gene>
<evidence type="ECO:0000313" key="3">
    <source>
        <dbReference type="Proteomes" id="UP000295142"/>
    </source>
</evidence>
<evidence type="ECO:0008006" key="4">
    <source>
        <dbReference type="Google" id="ProtNLM"/>
    </source>
</evidence>
<reference evidence="2 3" key="1">
    <citation type="submission" date="2019-03" db="EMBL/GenBank/DDBJ databases">
        <title>Genomic Encyclopedia of Type Strains, Phase IV (KMG-IV): sequencing the most valuable type-strain genomes for metagenomic binning, comparative biology and taxonomic classification.</title>
        <authorList>
            <person name="Goeker M."/>
        </authorList>
    </citation>
    <scope>NUCLEOTIDE SEQUENCE [LARGE SCALE GENOMIC DNA]</scope>
    <source>
        <strain evidence="2 3">DSM 4868</strain>
    </source>
</reference>
<evidence type="ECO:0000313" key="2">
    <source>
        <dbReference type="EMBL" id="TCO71640.1"/>
    </source>
</evidence>
<keyword evidence="3" id="KW-1185">Reference proteome</keyword>
<dbReference type="Gene3D" id="2.60.40.10">
    <property type="entry name" value="Immunoglobulins"/>
    <property type="match status" value="1"/>
</dbReference>
<feature type="signal peptide" evidence="1">
    <location>
        <begin position="1"/>
        <end position="25"/>
    </location>
</feature>
<feature type="chain" id="PRO_5020394826" description="SdrD B-like protein" evidence="1">
    <location>
        <begin position="26"/>
        <end position="107"/>
    </location>
</feature>
<accession>A0A4V2SAH0</accession>
<dbReference type="EMBL" id="SLWW01000006">
    <property type="protein sequence ID" value="TCO71640.1"/>
    <property type="molecule type" value="Genomic_DNA"/>
</dbReference>
<dbReference type="OrthoDB" id="363007at2"/>
<name>A0A4V2SAH0_9RHOB</name>
<proteinExistence type="predicted"/>
<dbReference type="AlphaFoldDB" id="A0A4V2SAH0"/>
<dbReference type="Proteomes" id="UP000295142">
    <property type="component" value="Unassembled WGS sequence"/>
</dbReference>
<keyword evidence="1" id="KW-0732">Signal</keyword>